<proteinExistence type="predicted"/>
<dbReference type="AlphaFoldDB" id="A0A9W4D1P7"/>
<name>A0A9W4D1P7_BLUGR</name>
<sequence>MIAYNVAPTPLQLIAKALHSIDVLHPFSGYY</sequence>
<reference evidence="1" key="1">
    <citation type="submission" date="2020-10" db="EMBL/GenBank/DDBJ databases">
        <authorList>
            <person name="Muller C M."/>
        </authorList>
    </citation>
    <scope>NUCLEOTIDE SEQUENCE</scope>
    <source>
        <strain evidence="1">THUN-12</strain>
    </source>
</reference>
<dbReference type="Proteomes" id="UP000683417">
    <property type="component" value="Unassembled WGS sequence"/>
</dbReference>
<accession>A0A9W4D1P7</accession>
<comment type="caution">
    <text evidence="1">The sequence shown here is derived from an EMBL/GenBank/DDBJ whole genome shotgun (WGS) entry which is preliminary data.</text>
</comment>
<evidence type="ECO:0000313" key="2">
    <source>
        <dbReference type="Proteomes" id="UP000683417"/>
    </source>
</evidence>
<protein>
    <submittedName>
        <fullName evidence="1">BgTH12-02678</fullName>
    </submittedName>
</protein>
<dbReference type="EMBL" id="CAJHIT010000007">
    <property type="protein sequence ID" value="CAD6503005.1"/>
    <property type="molecule type" value="Genomic_DNA"/>
</dbReference>
<evidence type="ECO:0000313" key="1">
    <source>
        <dbReference type="EMBL" id="CAD6503005.1"/>
    </source>
</evidence>
<organism evidence="1 2">
    <name type="scientific">Blumeria graminis f. sp. triticale</name>
    <dbReference type="NCBI Taxonomy" id="1689686"/>
    <lineage>
        <taxon>Eukaryota</taxon>
        <taxon>Fungi</taxon>
        <taxon>Dikarya</taxon>
        <taxon>Ascomycota</taxon>
        <taxon>Pezizomycotina</taxon>
        <taxon>Leotiomycetes</taxon>
        <taxon>Erysiphales</taxon>
        <taxon>Erysiphaceae</taxon>
        <taxon>Blumeria</taxon>
    </lineage>
</organism>
<gene>
    <name evidence="1" type="ORF">BGTH12_LOCUS4363</name>
</gene>